<protein>
    <recommendedName>
        <fullName evidence="5">FRIGIDA-like protein</fullName>
    </recommendedName>
</protein>
<comment type="similarity">
    <text evidence="1 5">Belongs to the Frigida family.</text>
</comment>
<evidence type="ECO:0000256" key="6">
    <source>
        <dbReference type="SAM" id="Coils"/>
    </source>
</evidence>
<reference evidence="9" key="3">
    <citation type="submission" date="2015-04" db="UniProtKB">
        <authorList>
            <consortium name="EnsemblPlants"/>
        </authorList>
    </citation>
    <scope>IDENTIFICATION</scope>
    <source>
        <strain evidence="9">cv. Jemalong A17</strain>
    </source>
</reference>
<keyword evidence="4 5" id="KW-0287">Flowering</keyword>
<keyword evidence="3 5" id="KW-0221">Differentiation</keyword>
<dbReference type="EMBL" id="CM001219">
    <property type="protein sequence ID" value="KEH36096.1"/>
    <property type="molecule type" value="Genomic_DNA"/>
</dbReference>
<feature type="coiled-coil region" evidence="6">
    <location>
        <begin position="212"/>
        <end position="449"/>
    </location>
</feature>
<gene>
    <name evidence="8" type="ordered locus">MTR_3g110385</name>
</gene>
<dbReference type="PANTHER" id="PTHR31791:SF37">
    <property type="entry name" value="A_TM021B04.7 PROTEIN"/>
    <property type="match status" value="1"/>
</dbReference>
<evidence type="ECO:0000256" key="4">
    <source>
        <dbReference type="ARBA" id="ARBA00023089"/>
    </source>
</evidence>
<sequence>MSNCLSDSESDYDDEPVRGKKGLLHFQLRVPFADNNNSFRTSVKKPKVYVRRLVDRPFSVRMNHIKREFDMVEILIRNCERMKNVEELKLQSLERDVKERSNELLNKKKQSKIEKCVKDLEEKEAPVCLIEELIKNYKHELKKNEIELRKIEANNNKDGGRKRSSRLLRKKVDKSTKEIKTKEEERITVEMRKLSKVMDKRDKRSTDQHDQMKDFESMKKQFEDRVTELDSKEKQCDRRLKELDSNEKHFKVRAKELESKQEKFEGRVKEITSKEEAFEGRVKEFESKEEDFKVQVKDLERQEKELISKEEQFEGRVVELKSKEKKFQGQVKELESKKKRLERQVNELNSKEKQLKSWVKEVESEKKHFESQVKELKSKEKQFEGRVKEMASKERQLEVHVNAIELKEHEFKGKLKELELVKKHLESQVKDLKSKENQLEGRVKEFESKEVNFEDRVKELGTKMNDFESRVKELGTKQKFFESRVKELRSEEEEFKGKVREFKSKEKDFEGRVREFESKEEEFELNRFELQLKELKSKENQFEGQLKELELRDNQYETFIKSFEEEIESEDHPNPAIDGRSLQFLRVEQTDELESHGNDILVNLLASSDPSKDVLDIIQNHIIPHCKGDNVVTINGSHVVLLEQLMRISPHIKPHVQEEALKLVLNLKAYISENTENSVVVLGYLLLLSIYGLVPYFDKDEILKYFGFVAQHKIAVELFGMMGLTHKISDFVQNLIDNQQHVEAVRFICACNITNKNQSSVDLLWELVQWAKVISESNCKKTNSIEIKDKARDQEIASLIQGRILELNKQKGKQRLNLEVGSSSKG</sequence>
<evidence type="ECO:0000256" key="5">
    <source>
        <dbReference type="RuleBase" id="RU364012"/>
    </source>
</evidence>
<dbReference type="Pfam" id="PF07899">
    <property type="entry name" value="Frigida"/>
    <property type="match status" value="1"/>
</dbReference>
<keyword evidence="2 5" id="KW-0217">Developmental protein</keyword>
<dbReference type="GO" id="GO:0009908">
    <property type="term" value="P:flower development"/>
    <property type="evidence" value="ECO:0007669"/>
    <property type="project" value="UniProtKB-KW"/>
</dbReference>
<feature type="compositionally biased region" description="Basic residues" evidence="7">
    <location>
        <begin position="160"/>
        <end position="172"/>
    </location>
</feature>
<dbReference type="HOGENOM" id="CLU_017941_1_0_1"/>
<evidence type="ECO:0000313" key="9">
    <source>
        <dbReference type="EnsemblPlants" id="KEH36096"/>
    </source>
</evidence>
<evidence type="ECO:0000256" key="7">
    <source>
        <dbReference type="SAM" id="MobiDB-lite"/>
    </source>
</evidence>
<accession>A0A072V343</accession>
<dbReference type="PANTHER" id="PTHR31791">
    <property type="entry name" value="FRIGIDA-LIKE PROTEIN 3-RELATED"/>
    <property type="match status" value="1"/>
</dbReference>
<keyword evidence="10" id="KW-1185">Reference proteome</keyword>
<reference evidence="8 10" key="2">
    <citation type="journal article" date="2014" name="BMC Genomics">
        <title>An improved genome release (version Mt4.0) for the model legume Medicago truncatula.</title>
        <authorList>
            <person name="Tang H."/>
            <person name="Krishnakumar V."/>
            <person name="Bidwell S."/>
            <person name="Rosen B."/>
            <person name="Chan A."/>
            <person name="Zhou S."/>
            <person name="Gentzbittel L."/>
            <person name="Childs K.L."/>
            <person name="Yandell M."/>
            <person name="Gundlach H."/>
            <person name="Mayer K.F."/>
            <person name="Schwartz D.C."/>
            <person name="Town C.D."/>
        </authorList>
    </citation>
    <scope>GENOME REANNOTATION</scope>
    <source>
        <strain evidence="8">A17</strain>
        <strain evidence="9 10">cv. Jemalong A17</strain>
    </source>
</reference>
<dbReference type="GO" id="GO:0030154">
    <property type="term" value="P:cell differentiation"/>
    <property type="evidence" value="ECO:0007669"/>
    <property type="project" value="UniProtKB-KW"/>
</dbReference>
<name>A0A072V343_MEDTR</name>
<proteinExistence type="inferred from homology"/>
<evidence type="ECO:0000256" key="1">
    <source>
        <dbReference type="ARBA" id="ARBA00008956"/>
    </source>
</evidence>
<evidence type="ECO:0000256" key="2">
    <source>
        <dbReference type="ARBA" id="ARBA00022473"/>
    </source>
</evidence>
<evidence type="ECO:0000313" key="10">
    <source>
        <dbReference type="Proteomes" id="UP000002051"/>
    </source>
</evidence>
<dbReference type="InterPro" id="IPR012474">
    <property type="entry name" value="Frigida"/>
</dbReference>
<dbReference type="Proteomes" id="UP000002051">
    <property type="component" value="Chromosome 3"/>
</dbReference>
<dbReference type="Gene3D" id="1.20.5.170">
    <property type="match status" value="2"/>
</dbReference>
<dbReference type="EnsemblPlants" id="KEH36096">
    <property type="protein sequence ID" value="KEH36096"/>
    <property type="gene ID" value="MTR_3g110385"/>
</dbReference>
<reference evidence="8 10" key="1">
    <citation type="journal article" date="2011" name="Nature">
        <title>The Medicago genome provides insight into the evolution of rhizobial symbioses.</title>
        <authorList>
            <person name="Young N.D."/>
            <person name="Debelle F."/>
            <person name="Oldroyd G.E."/>
            <person name="Geurts R."/>
            <person name="Cannon S.B."/>
            <person name="Udvardi M.K."/>
            <person name="Benedito V.A."/>
            <person name="Mayer K.F."/>
            <person name="Gouzy J."/>
            <person name="Schoof H."/>
            <person name="Van de Peer Y."/>
            <person name="Proost S."/>
            <person name="Cook D.R."/>
            <person name="Meyers B.C."/>
            <person name="Spannagl M."/>
            <person name="Cheung F."/>
            <person name="De Mita S."/>
            <person name="Krishnakumar V."/>
            <person name="Gundlach H."/>
            <person name="Zhou S."/>
            <person name="Mudge J."/>
            <person name="Bharti A.K."/>
            <person name="Murray J.D."/>
            <person name="Naoumkina M.A."/>
            <person name="Rosen B."/>
            <person name="Silverstein K.A."/>
            <person name="Tang H."/>
            <person name="Rombauts S."/>
            <person name="Zhao P.X."/>
            <person name="Zhou P."/>
            <person name="Barbe V."/>
            <person name="Bardou P."/>
            <person name="Bechner M."/>
            <person name="Bellec A."/>
            <person name="Berger A."/>
            <person name="Berges H."/>
            <person name="Bidwell S."/>
            <person name="Bisseling T."/>
            <person name="Choisne N."/>
            <person name="Couloux A."/>
            <person name="Denny R."/>
            <person name="Deshpande S."/>
            <person name="Dai X."/>
            <person name="Doyle J.J."/>
            <person name="Dudez A.M."/>
            <person name="Farmer A.D."/>
            <person name="Fouteau S."/>
            <person name="Franken C."/>
            <person name="Gibelin C."/>
            <person name="Gish J."/>
            <person name="Goldstein S."/>
            <person name="Gonzalez A.J."/>
            <person name="Green P.J."/>
            <person name="Hallab A."/>
            <person name="Hartog M."/>
            <person name="Hua A."/>
            <person name="Humphray S.J."/>
            <person name="Jeong D.H."/>
            <person name="Jing Y."/>
            <person name="Jocker A."/>
            <person name="Kenton S.M."/>
            <person name="Kim D.J."/>
            <person name="Klee K."/>
            <person name="Lai H."/>
            <person name="Lang C."/>
            <person name="Lin S."/>
            <person name="Macmil S.L."/>
            <person name="Magdelenat G."/>
            <person name="Matthews L."/>
            <person name="McCorrison J."/>
            <person name="Monaghan E.L."/>
            <person name="Mun J.H."/>
            <person name="Najar F.Z."/>
            <person name="Nicholson C."/>
            <person name="Noirot C."/>
            <person name="O'Bleness M."/>
            <person name="Paule C.R."/>
            <person name="Poulain J."/>
            <person name="Prion F."/>
            <person name="Qin B."/>
            <person name="Qu C."/>
            <person name="Retzel E.F."/>
            <person name="Riddle C."/>
            <person name="Sallet E."/>
            <person name="Samain S."/>
            <person name="Samson N."/>
            <person name="Sanders I."/>
            <person name="Saurat O."/>
            <person name="Scarpelli C."/>
            <person name="Schiex T."/>
            <person name="Segurens B."/>
            <person name="Severin A.J."/>
            <person name="Sherrier D.J."/>
            <person name="Shi R."/>
            <person name="Sims S."/>
            <person name="Singer S.R."/>
            <person name="Sinharoy S."/>
            <person name="Sterck L."/>
            <person name="Viollet A."/>
            <person name="Wang B.B."/>
            <person name="Wang K."/>
            <person name="Wang M."/>
            <person name="Wang X."/>
            <person name="Warfsmann J."/>
            <person name="Weissenbach J."/>
            <person name="White D.D."/>
            <person name="White J.D."/>
            <person name="Wiley G.B."/>
            <person name="Wincker P."/>
            <person name="Xing Y."/>
            <person name="Yang L."/>
            <person name="Yao Z."/>
            <person name="Ying F."/>
            <person name="Zhai J."/>
            <person name="Zhou L."/>
            <person name="Zuber A."/>
            <person name="Denarie J."/>
            <person name="Dixon R.A."/>
            <person name="May G.D."/>
            <person name="Schwartz D.C."/>
            <person name="Rogers J."/>
            <person name="Quetier F."/>
            <person name="Town C.D."/>
            <person name="Roe B.A."/>
        </authorList>
    </citation>
    <scope>NUCLEOTIDE SEQUENCE [LARGE SCALE GENOMIC DNA]</scope>
    <source>
        <strain evidence="8">A17</strain>
        <strain evidence="9 10">cv. Jemalong A17</strain>
    </source>
</reference>
<organism evidence="8 10">
    <name type="scientific">Medicago truncatula</name>
    <name type="common">Barrel medic</name>
    <name type="synonym">Medicago tribuloides</name>
    <dbReference type="NCBI Taxonomy" id="3880"/>
    <lineage>
        <taxon>Eukaryota</taxon>
        <taxon>Viridiplantae</taxon>
        <taxon>Streptophyta</taxon>
        <taxon>Embryophyta</taxon>
        <taxon>Tracheophyta</taxon>
        <taxon>Spermatophyta</taxon>
        <taxon>Magnoliopsida</taxon>
        <taxon>eudicotyledons</taxon>
        <taxon>Gunneridae</taxon>
        <taxon>Pentapetalae</taxon>
        <taxon>rosids</taxon>
        <taxon>fabids</taxon>
        <taxon>Fabales</taxon>
        <taxon>Fabaceae</taxon>
        <taxon>Papilionoideae</taxon>
        <taxon>50 kb inversion clade</taxon>
        <taxon>NPAAA clade</taxon>
        <taxon>Hologalegina</taxon>
        <taxon>IRL clade</taxon>
        <taxon>Trifolieae</taxon>
        <taxon>Medicago</taxon>
    </lineage>
</organism>
<keyword evidence="6" id="KW-0175">Coiled coil</keyword>
<dbReference type="AlphaFoldDB" id="A0A072V343"/>
<evidence type="ECO:0000313" key="8">
    <source>
        <dbReference type="EMBL" id="KEH36096.1"/>
    </source>
</evidence>
<feature type="coiled-coil region" evidence="6">
    <location>
        <begin position="76"/>
        <end position="110"/>
    </location>
</feature>
<evidence type="ECO:0000256" key="3">
    <source>
        <dbReference type="ARBA" id="ARBA00022782"/>
    </source>
</evidence>
<feature type="region of interest" description="Disordered" evidence="7">
    <location>
        <begin position="155"/>
        <end position="174"/>
    </location>
</feature>
<feature type="coiled-coil region" evidence="6">
    <location>
        <begin position="485"/>
        <end position="552"/>
    </location>
</feature>